<accession>A0AAD5SHU1</accession>
<dbReference type="Gene3D" id="3.40.830.10">
    <property type="entry name" value="LigB-like"/>
    <property type="match status" value="1"/>
</dbReference>
<organism evidence="2 3">
    <name type="scientific">Rhizophlyctis rosea</name>
    <dbReference type="NCBI Taxonomy" id="64517"/>
    <lineage>
        <taxon>Eukaryota</taxon>
        <taxon>Fungi</taxon>
        <taxon>Fungi incertae sedis</taxon>
        <taxon>Chytridiomycota</taxon>
        <taxon>Chytridiomycota incertae sedis</taxon>
        <taxon>Chytridiomycetes</taxon>
        <taxon>Rhizophlyctidales</taxon>
        <taxon>Rhizophlyctidaceae</taxon>
        <taxon>Rhizophlyctis</taxon>
    </lineage>
</organism>
<dbReference type="SUPFAM" id="SSF53213">
    <property type="entry name" value="LigB-like"/>
    <property type="match status" value="1"/>
</dbReference>
<evidence type="ECO:0000313" key="3">
    <source>
        <dbReference type="Proteomes" id="UP001212841"/>
    </source>
</evidence>
<keyword evidence="3" id="KW-1185">Reference proteome</keyword>
<feature type="domain" description="Extradiol ring-cleavage dioxygenase class III enzyme subunit B" evidence="1">
    <location>
        <begin position="17"/>
        <end position="270"/>
    </location>
</feature>
<dbReference type="AlphaFoldDB" id="A0AAD5SHU1"/>
<protein>
    <recommendedName>
        <fullName evidence="1">Extradiol ring-cleavage dioxygenase class III enzyme subunit B domain-containing protein</fullName>
    </recommendedName>
</protein>
<dbReference type="EMBL" id="JADGJD010000089">
    <property type="protein sequence ID" value="KAJ3055228.1"/>
    <property type="molecule type" value="Genomic_DNA"/>
</dbReference>
<dbReference type="Proteomes" id="UP001212841">
    <property type="component" value="Unassembled WGS sequence"/>
</dbReference>
<dbReference type="Pfam" id="PF02900">
    <property type="entry name" value="LigB"/>
    <property type="match status" value="1"/>
</dbReference>
<comment type="caution">
    <text evidence="2">The sequence shown here is derived from an EMBL/GenBank/DDBJ whole genome shotgun (WGS) entry which is preliminary data.</text>
</comment>
<evidence type="ECO:0000313" key="2">
    <source>
        <dbReference type="EMBL" id="KAJ3055228.1"/>
    </source>
</evidence>
<reference evidence="2" key="1">
    <citation type="submission" date="2020-05" db="EMBL/GenBank/DDBJ databases">
        <title>Phylogenomic resolution of chytrid fungi.</title>
        <authorList>
            <person name="Stajich J.E."/>
            <person name="Amses K."/>
            <person name="Simmons R."/>
            <person name="Seto K."/>
            <person name="Myers J."/>
            <person name="Bonds A."/>
            <person name="Quandt C.A."/>
            <person name="Barry K."/>
            <person name="Liu P."/>
            <person name="Grigoriev I."/>
            <person name="Longcore J.E."/>
            <person name="James T.Y."/>
        </authorList>
    </citation>
    <scope>NUCLEOTIDE SEQUENCE</scope>
    <source>
        <strain evidence="2">JEL0318</strain>
    </source>
</reference>
<name>A0AAD5SHU1_9FUNG</name>
<sequence length="328" mass="36396">MVLDPAREGLPDGVAEITNGCRAVGECVAAWEPELVVLLTPHGLSASKSPRPGIYMTPSATGTAEWKDQYKEYEMSIRIDVEAAQNFLHHLGTYGVACVKITGTEAPLFRSEIVPLWFLRTLATLRRPPKFLIVSLPTPVGGTSVIRSAVSKDRIEDNLQFGQHLHRFLQYNHQKVAVVLSGDLAHTHATNCTSELYLPDPTWKLPVSDAAAVFDAMVEKWAQTLNRDFLTKDAAALVAKAISCGFDGFVVLQGLMEREGTRNFESHIFARHRPSYFGMMAAVFPVPKRSEHRKSLLGKRLSMPILSPFSADRENSDAFELFGRNRMS</sequence>
<proteinExistence type="predicted"/>
<dbReference type="GO" id="GO:0016702">
    <property type="term" value="F:oxidoreductase activity, acting on single donors with incorporation of molecular oxygen, incorporation of two atoms of oxygen"/>
    <property type="evidence" value="ECO:0007669"/>
    <property type="project" value="UniProtKB-ARBA"/>
</dbReference>
<evidence type="ECO:0000259" key="1">
    <source>
        <dbReference type="Pfam" id="PF02900"/>
    </source>
</evidence>
<dbReference type="GO" id="GO:0008198">
    <property type="term" value="F:ferrous iron binding"/>
    <property type="evidence" value="ECO:0007669"/>
    <property type="project" value="InterPro"/>
</dbReference>
<dbReference type="InterPro" id="IPR004183">
    <property type="entry name" value="Xdiol_dOase_suB"/>
</dbReference>
<gene>
    <name evidence="2" type="ORF">HK097_011111</name>
</gene>